<proteinExistence type="predicted"/>
<protein>
    <submittedName>
        <fullName evidence="2">Uncharacterized protein</fullName>
    </submittedName>
</protein>
<reference evidence="2 3" key="1">
    <citation type="submission" date="2014-12" db="EMBL/GenBank/DDBJ databases">
        <title>Complete genome sequence of Francisella guanzhouensis strain 08HL01032 isolated from air-conditioning system in China.</title>
        <authorList>
            <person name="Svensson D."/>
            <person name="Ohrman C."/>
            <person name="Backman S."/>
            <person name="Karlsson E."/>
            <person name="Nilsson E."/>
            <person name="Bystrom M."/>
            <person name="Larkeryd A."/>
            <person name="Stenberg P."/>
            <person name="Scholtz H.C."/>
            <person name="Forsman M."/>
            <person name="Sjodin A."/>
        </authorList>
    </citation>
    <scope>NUCLEOTIDE SEQUENCE [LARGE SCALE GENOMIC DNA]</scope>
    <source>
        <strain evidence="2 3">08HL01032</strain>
    </source>
</reference>
<sequence>MMLFTKKVIFFISLLLCFTCISFAKSYSSEENVNGQGARLTLVNDSNDDIHILTSSSECMNNVIPATWVPAGQKNTMYIEANGSFFGCGWQHSEATFQITKKSGAVVGLIKWIDAEYPVGVKHADDYVPNGWTIDISQYDTQRFNMLFAIASDHRLQPSVNVSGSITSFTVQYDG</sequence>
<keyword evidence="1" id="KW-0732">Signal</keyword>
<accession>A0A0A8EAD9</accession>
<evidence type="ECO:0000313" key="3">
    <source>
        <dbReference type="Proteomes" id="UP000031104"/>
    </source>
</evidence>
<dbReference type="RefSeq" id="WP_039124874.1">
    <property type="nucleotide sequence ID" value="NZ_CP010427.1"/>
</dbReference>
<feature type="chain" id="PRO_5002035709" evidence="1">
    <location>
        <begin position="25"/>
        <end position="175"/>
    </location>
</feature>
<dbReference type="AlphaFoldDB" id="A0A0A8EAD9"/>
<gene>
    <name evidence="2" type="ORF">SD28_05415</name>
</gene>
<dbReference type="OrthoDB" id="9825403at2"/>
<dbReference type="KEGG" id="fgu:SD28_05415"/>
<dbReference type="EMBL" id="CP010427">
    <property type="protein sequence ID" value="AJC49111.1"/>
    <property type="molecule type" value="Genomic_DNA"/>
</dbReference>
<name>A0A0A8EAD9_9GAMM</name>
<dbReference type="HOGENOM" id="CLU_1530368_0_0_6"/>
<dbReference type="Proteomes" id="UP000031104">
    <property type="component" value="Chromosome"/>
</dbReference>
<organism evidence="2 3">
    <name type="scientific">Allofrancisella guangzhouensis</name>
    <dbReference type="NCBI Taxonomy" id="594679"/>
    <lineage>
        <taxon>Bacteria</taxon>
        <taxon>Pseudomonadati</taxon>
        <taxon>Pseudomonadota</taxon>
        <taxon>Gammaproteobacteria</taxon>
        <taxon>Thiotrichales</taxon>
        <taxon>Francisellaceae</taxon>
        <taxon>Allofrancisella</taxon>
    </lineage>
</organism>
<feature type="signal peptide" evidence="1">
    <location>
        <begin position="1"/>
        <end position="24"/>
    </location>
</feature>
<evidence type="ECO:0000313" key="2">
    <source>
        <dbReference type="EMBL" id="AJC49111.1"/>
    </source>
</evidence>
<evidence type="ECO:0000256" key="1">
    <source>
        <dbReference type="SAM" id="SignalP"/>
    </source>
</evidence>
<keyword evidence="3" id="KW-1185">Reference proteome</keyword>